<evidence type="ECO:0000313" key="2">
    <source>
        <dbReference type="Proteomes" id="UP000266841"/>
    </source>
</evidence>
<keyword evidence="2" id="KW-1185">Reference proteome</keyword>
<name>K0SFK1_THAOC</name>
<dbReference type="AlphaFoldDB" id="K0SFK1"/>
<gene>
    <name evidence="1" type="ORF">THAOC_22544</name>
</gene>
<dbReference type="InterPro" id="IPR036972">
    <property type="entry name" value="Cyt_c_oxidase_su5b_sf"/>
</dbReference>
<organism evidence="1 2">
    <name type="scientific">Thalassiosira oceanica</name>
    <name type="common">Marine diatom</name>
    <dbReference type="NCBI Taxonomy" id="159749"/>
    <lineage>
        <taxon>Eukaryota</taxon>
        <taxon>Sar</taxon>
        <taxon>Stramenopiles</taxon>
        <taxon>Ochrophyta</taxon>
        <taxon>Bacillariophyta</taxon>
        <taxon>Coscinodiscophyceae</taxon>
        <taxon>Thalassiosirophycidae</taxon>
        <taxon>Thalassiosirales</taxon>
        <taxon>Thalassiosiraceae</taxon>
        <taxon>Thalassiosira</taxon>
    </lineage>
</organism>
<evidence type="ECO:0000313" key="1">
    <source>
        <dbReference type="EMBL" id="EJK57412.1"/>
    </source>
</evidence>
<reference evidence="1 2" key="1">
    <citation type="journal article" date="2012" name="Genome Biol.">
        <title>Genome and low-iron response of an oceanic diatom adapted to chronic iron limitation.</title>
        <authorList>
            <person name="Lommer M."/>
            <person name="Specht M."/>
            <person name="Roy A.S."/>
            <person name="Kraemer L."/>
            <person name="Andreson R."/>
            <person name="Gutowska M.A."/>
            <person name="Wolf J."/>
            <person name="Bergner S.V."/>
            <person name="Schilhabel M.B."/>
            <person name="Klostermeier U.C."/>
            <person name="Beiko R.G."/>
            <person name="Rosenstiel P."/>
            <person name="Hippler M."/>
            <person name="Laroche J."/>
        </authorList>
    </citation>
    <scope>NUCLEOTIDE SEQUENCE [LARGE SCALE GENOMIC DNA]</scope>
    <source>
        <strain evidence="1 2">CCMP1005</strain>
    </source>
</reference>
<dbReference type="EMBL" id="AGNL01028309">
    <property type="protein sequence ID" value="EJK57412.1"/>
    <property type="molecule type" value="Genomic_DNA"/>
</dbReference>
<protein>
    <submittedName>
        <fullName evidence="1">Uncharacterized protein</fullName>
    </submittedName>
</protein>
<proteinExistence type="predicted"/>
<dbReference type="Gene3D" id="2.60.11.10">
    <property type="entry name" value="Cytochrome c oxidase, subunit Vb"/>
    <property type="match status" value="1"/>
</dbReference>
<dbReference type="OMA" id="FWFTIHN"/>
<dbReference type="Proteomes" id="UP000266841">
    <property type="component" value="Unassembled WGS sequence"/>
</dbReference>
<dbReference type="GO" id="GO:0006123">
    <property type="term" value="P:mitochondrial electron transport, cytochrome c to oxygen"/>
    <property type="evidence" value="ECO:0007669"/>
    <property type="project" value="InterPro"/>
</dbReference>
<accession>K0SFK1</accession>
<dbReference type="eggNOG" id="ENOG502SFV0">
    <property type="taxonomic scope" value="Eukaryota"/>
</dbReference>
<dbReference type="GO" id="GO:0045277">
    <property type="term" value="C:respiratory chain complex IV"/>
    <property type="evidence" value="ECO:0007669"/>
    <property type="project" value="InterPro"/>
</dbReference>
<dbReference type="GO" id="GO:0005740">
    <property type="term" value="C:mitochondrial envelope"/>
    <property type="evidence" value="ECO:0007669"/>
    <property type="project" value="InterPro"/>
</dbReference>
<dbReference type="OrthoDB" id="10249250at2759"/>
<comment type="caution">
    <text evidence="1">The sequence shown here is derived from an EMBL/GenBank/DDBJ whole genome shotgun (WGS) entry which is preliminary data.</text>
</comment>
<sequence>MEETTHTLSLSIGPEIEVETEVEEGGQPSVTMFASSVRRTALTACRRAAATNTGAVGATRSMAKMPFGLDKILGEPDNLIPTDQMRKTKKGYIPEFAPDDLKKEMADLGIDGVEDLDELEEKNMEGYNNLGLVPPEGAGSFASPILIPSRMDSRVVGYNDPTTHAVFWFTIHNDDNTYYIKDLGLFFKMLHIPDEEAAAAH</sequence>